<feature type="transmembrane region" description="Helical" evidence="1">
    <location>
        <begin position="21"/>
        <end position="46"/>
    </location>
</feature>
<evidence type="ECO:0000313" key="2">
    <source>
        <dbReference type="EMBL" id="QHU23192.1"/>
    </source>
</evidence>
<name>A0A6C0KYY3_9ZZZZ</name>
<keyword evidence="1" id="KW-0812">Transmembrane</keyword>
<accession>A0A6C0KYY3</accession>
<reference evidence="2" key="1">
    <citation type="journal article" date="2020" name="Nature">
        <title>Giant virus diversity and host interactions through global metagenomics.</title>
        <authorList>
            <person name="Schulz F."/>
            <person name="Roux S."/>
            <person name="Paez-Espino D."/>
            <person name="Jungbluth S."/>
            <person name="Walsh D.A."/>
            <person name="Denef V.J."/>
            <person name="McMahon K.D."/>
            <person name="Konstantinidis K.T."/>
            <person name="Eloe-Fadrosh E.A."/>
            <person name="Kyrpides N.C."/>
            <person name="Woyke T."/>
        </authorList>
    </citation>
    <scope>NUCLEOTIDE SEQUENCE</scope>
    <source>
        <strain evidence="2">GVMAG-S-ERX555907-94</strain>
    </source>
</reference>
<evidence type="ECO:0000256" key="1">
    <source>
        <dbReference type="SAM" id="Phobius"/>
    </source>
</evidence>
<dbReference type="EMBL" id="MN741026">
    <property type="protein sequence ID" value="QHU23192.1"/>
    <property type="molecule type" value="Genomic_DNA"/>
</dbReference>
<dbReference type="AlphaFoldDB" id="A0A6C0KYY3"/>
<proteinExistence type="predicted"/>
<sequence length="219" mass="26599">MIKLPKINIEDTELQLTIGSILIFLFLMYRFDIKILVGMVVLFLYINHYTEFQGKLNKALFSKGKEKHYNYTIEKLFKRLRKYKKYNPKDYHQGLRYWKKFTNYLDHLANDQLIHTNHYFDKSQYYYDYSLKSFYNIVSSMNDKRLMKIIYINDSHTLEDLSSIIRELQEEGNNLLYNLSLRLNKQWKKNPHVVNKEIIYDHPHPVNTAQDKYSPNEYV</sequence>
<keyword evidence="1" id="KW-0472">Membrane</keyword>
<protein>
    <submittedName>
        <fullName evidence="2">Uncharacterized protein</fullName>
    </submittedName>
</protein>
<organism evidence="2">
    <name type="scientific">viral metagenome</name>
    <dbReference type="NCBI Taxonomy" id="1070528"/>
    <lineage>
        <taxon>unclassified sequences</taxon>
        <taxon>metagenomes</taxon>
        <taxon>organismal metagenomes</taxon>
    </lineage>
</organism>
<keyword evidence="1" id="KW-1133">Transmembrane helix</keyword>